<proteinExistence type="predicted"/>
<reference evidence="1" key="1">
    <citation type="submission" date="2019-02" db="EMBL/GenBank/DDBJ databases">
        <title>Genomic characterization of isolates from hospital effluents in KZN, South Africa.</title>
        <authorList>
            <person name="Ntshobeni N."/>
            <person name="Allam M."/>
            <person name="Ismail A."/>
            <person name="Amoako D."/>
            <person name="Essack S."/>
            <person name="Chenia H."/>
        </authorList>
    </citation>
    <scope>NUCLEOTIDE SEQUENCE</scope>
    <source>
        <strain evidence="1">AFE97_S1</strain>
    </source>
</reference>
<dbReference type="KEGG" id="prg:RB151_001180"/>
<gene>
    <name evidence="1" type="ORF">EX242_21495</name>
</gene>
<evidence type="ECO:0000313" key="2">
    <source>
        <dbReference type="Proteomes" id="UP000824410"/>
    </source>
</evidence>
<dbReference type="AlphaFoldDB" id="A0A1J0E1N3"/>
<evidence type="ECO:0000313" key="1">
    <source>
        <dbReference type="EMBL" id="MBX6982818.1"/>
    </source>
</evidence>
<dbReference type="Proteomes" id="UP000824410">
    <property type="component" value="Unassembled WGS sequence"/>
</dbReference>
<organism evidence="1 2">
    <name type="scientific">Providencia rettgeri</name>
    <dbReference type="NCBI Taxonomy" id="587"/>
    <lineage>
        <taxon>Bacteria</taxon>
        <taxon>Pseudomonadati</taxon>
        <taxon>Pseudomonadota</taxon>
        <taxon>Gammaproteobacteria</taxon>
        <taxon>Enterobacterales</taxon>
        <taxon>Morganellaceae</taxon>
        <taxon>Providencia</taxon>
    </lineage>
</organism>
<dbReference type="RefSeq" id="WP_042848594.1">
    <property type="nucleotide sequence ID" value="NZ_ABEXNG020000170.1"/>
</dbReference>
<protein>
    <submittedName>
        <fullName evidence="1">Uncharacterized protein</fullName>
    </submittedName>
</protein>
<sequence length="123" mass="14395">MKLPAPFIAQENIKQITSLTDRVLLDINGTPAWVGNYAYGMCLAIDTGLQNINTKWLMHVCLWLASKCSFTDDSLILESNRLYLLRHYSKELNHQQYKKLIYQQTKLVKWLFKHYTNTILTDN</sequence>
<name>A0A1J0E1N3_PRORE</name>
<dbReference type="OrthoDB" id="9182368at2"/>
<dbReference type="EMBL" id="SHDO01000035">
    <property type="protein sequence ID" value="MBX6982818.1"/>
    <property type="molecule type" value="Genomic_DNA"/>
</dbReference>
<accession>A0A1J0E1N3</accession>
<comment type="caution">
    <text evidence="1">The sequence shown here is derived from an EMBL/GenBank/DDBJ whole genome shotgun (WGS) entry which is preliminary data.</text>
</comment>